<dbReference type="Proteomes" id="UP000292052">
    <property type="component" value="Unassembled WGS sequence"/>
</dbReference>
<keyword evidence="4" id="KW-1185">Reference proteome</keyword>
<evidence type="ECO:0000313" key="3">
    <source>
        <dbReference type="EMBL" id="RZC36022.1"/>
    </source>
</evidence>
<keyword evidence="1" id="KW-0560">Oxidoreductase</keyword>
<dbReference type="PANTHER" id="PTHR43157">
    <property type="entry name" value="PHOSPHATIDYLINOSITOL-GLYCAN BIOSYNTHESIS CLASS F PROTEIN-RELATED"/>
    <property type="match status" value="1"/>
</dbReference>
<dbReference type="InterPro" id="IPR002347">
    <property type="entry name" value="SDR_fam"/>
</dbReference>
<evidence type="ECO:0000313" key="4">
    <source>
        <dbReference type="Proteomes" id="UP000292052"/>
    </source>
</evidence>
<dbReference type="OrthoDB" id="191139at2759"/>
<sequence length="319" mass="35931">MAVPNIVLCLIPAILALIGIRKLRERTWGYCKNNVKLSNKVAIVTGANSGIGYEIVKELAARDAQVVLACRNLKSAKAAITEIEKQLNRTVKLIAMELDLASLKSIEQFAINVQKICPEINLLINNAGVAYPKNQMHKTQDGIEMHFGVNHLGHFYLTNLLLETLKKSRPSRVVIVSSFLHEKGKIDLENLEGNIQGVNLYANSKLANVYFCRELSKRVENNGLNVYAVCPGWVYTSLFRHSVRWYHYILVAPIAFFFMRSPKQGAQTPIYCATDPSLTNESGLLYRNCSPYVSKIKFDDDIALKLWNESERLVSEKTK</sequence>
<dbReference type="Pfam" id="PF00106">
    <property type="entry name" value="adh_short"/>
    <property type="match status" value="1"/>
</dbReference>
<dbReference type="AlphaFoldDB" id="A0A482VT12"/>
<evidence type="ECO:0000256" key="2">
    <source>
        <dbReference type="SAM" id="SignalP"/>
    </source>
</evidence>
<organism evidence="3 4">
    <name type="scientific">Asbolus verrucosus</name>
    <name type="common">Desert ironclad beetle</name>
    <dbReference type="NCBI Taxonomy" id="1661398"/>
    <lineage>
        <taxon>Eukaryota</taxon>
        <taxon>Metazoa</taxon>
        <taxon>Ecdysozoa</taxon>
        <taxon>Arthropoda</taxon>
        <taxon>Hexapoda</taxon>
        <taxon>Insecta</taxon>
        <taxon>Pterygota</taxon>
        <taxon>Neoptera</taxon>
        <taxon>Endopterygota</taxon>
        <taxon>Coleoptera</taxon>
        <taxon>Polyphaga</taxon>
        <taxon>Cucujiformia</taxon>
        <taxon>Tenebrionidae</taxon>
        <taxon>Pimeliinae</taxon>
        <taxon>Asbolus</taxon>
    </lineage>
</organism>
<dbReference type="SUPFAM" id="SSF51735">
    <property type="entry name" value="NAD(P)-binding Rossmann-fold domains"/>
    <property type="match status" value="1"/>
</dbReference>
<dbReference type="STRING" id="1661398.A0A482VT12"/>
<reference evidence="3 4" key="1">
    <citation type="submission" date="2017-03" db="EMBL/GenBank/DDBJ databases">
        <title>Genome of the blue death feigning beetle - Asbolus verrucosus.</title>
        <authorList>
            <person name="Rider S.D."/>
        </authorList>
    </citation>
    <scope>NUCLEOTIDE SEQUENCE [LARGE SCALE GENOMIC DNA]</scope>
    <source>
        <strain evidence="3">Butters</strain>
        <tissue evidence="3">Head and leg muscle</tissue>
    </source>
</reference>
<feature type="chain" id="PRO_5019794294" evidence="2">
    <location>
        <begin position="17"/>
        <end position="319"/>
    </location>
</feature>
<name>A0A482VT12_ASBVE</name>
<accession>A0A482VT12</accession>
<evidence type="ECO:0000256" key="1">
    <source>
        <dbReference type="ARBA" id="ARBA00023002"/>
    </source>
</evidence>
<keyword evidence="2" id="KW-0732">Signal</keyword>
<feature type="signal peptide" evidence="2">
    <location>
        <begin position="1"/>
        <end position="16"/>
    </location>
</feature>
<gene>
    <name evidence="3" type="ORF">BDFB_007489</name>
</gene>
<proteinExistence type="predicted"/>
<dbReference type="Gene3D" id="3.40.50.720">
    <property type="entry name" value="NAD(P)-binding Rossmann-like Domain"/>
    <property type="match status" value="1"/>
</dbReference>
<comment type="caution">
    <text evidence="3">The sequence shown here is derived from an EMBL/GenBank/DDBJ whole genome shotgun (WGS) entry which is preliminary data.</text>
</comment>
<dbReference type="CDD" id="cd05327">
    <property type="entry name" value="retinol-DH_like_SDR_c_like"/>
    <property type="match status" value="1"/>
</dbReference>
<dbReference type="InterPro" id="IPR036291">
    <property type="entry name" value="NAD(P)-bd_dom_sf"/>
</dbReference>
<protein>
    <submittedName>
        <fullName evidence="3">Retinol dehydrogenase 11</fullName>
    </submittedName>
</protein>
<dbReference type="GO" id="GO:0016491">
    <property type="term" value="F:oxidoreductase activity"/>
    <property type="evidence" value="ECO:0007669"/>
    <property type="project" value="UniProtKB-KW"/>
</dbReference>
<dbReference type="PANTHER" id="PTHR43157:SF31">
    <property type="entry name" value="PHOSPHATIDYLINOSITOL-GLYCAN BIOSYNTHESIS CLASS F PROTEIN"/>
    <property type="match status" value="1"/>
</dbReference>
<dbReference type="EMBL" id="QDEB01065967">
    <property type="protein sequence ID" value="RZC36022.1"/>
    <property type="molecule type" value="Genomic_DNA"/>
</dbReference>
<dbReference type="PRINTS" id="PR00081">
    <property type="entry name" value="GDHRDH"/>
</dbReference>